<proteinExistence type="predicted"/>
<evidence type="ECO:0000259" key="3">
    <source>
        <dbReference type="Pfam" id="PF13828"/>
    </source>
</evidence>
<feature type="compositionally biased region" description="Polar residues" evidence="1">
    <location>
        <begin position="1"/>
        <end position="13"/>
    </location>
</feature>
<accession>A0A3N2CVD4</accession>
<reference evidence="4 5" key="1">
    <citation type="submission" date="2018-11" db="EMBL/GenBank/DDBJ databases">
        <title>Sequencing the genomes of 1000 actinobacteria strains.</title>
        <authorList>
            <person name="Klenk H.-P."/>
        </authorList>
    </citation>
    <scope>NUCLEOTIDE SEQUENCE [LARGE SCALE GENOMIC DNA]</scope>
    <source>
        <strain evidence="4 5">DSM 12652</strain>
    </source>
</reference>
<organism evidence="4 5">
    <name type="scientific">Nocardioides aurantiacus</name>
    <dbReference type="NCBI Taxonomy" id="86796"/>
    <lineage>
        <taxon>Bacteria</taxon>
        <taxon>Bacillati</taxon>
        <taxon>Actinomycetota</taxon>
        <taxon>Actinomycetes</taxon>
        <taxon>Propionibacteriales</taxon>
        <taxon>Nocardioidaceae</taxon>
        <taxon>Nocardioides</taxon>
    </lineage>
</organism>
<keyword evidence="2" id="KW-0812">Transmembrane</keyword>
<evidence type="ECO:0000256" key="1">
    <source>
        <dbReference type="SAM" id="MobiDB-lite"/>
    </source>
</evidence>
<sequence>MSSDYPPSGSGNNPDPRPDPTPDTSGGYGSQSYGDQGGSQGYDQSGAGQQGYGQQGYGQTPPPPPPPGGGYGAPGGYAQPAKTSPLAIISLVTGIVGLLCCNYFVLSIAAIATGFIGRKQIRESNGTQKGDGMAKAGFILGIVGIVLGIIVWILYAVGVSGGFGQMPTAP</sequence>
<evidence type="ECO:0000313" key="4">
    <source>
        <dbReference type="EMBL" id="ROR91439.1"/>
    </source>
</evidence>
<dbReference type="Pfam" id="PF13828">
    <property type="entry name" value="DUF4190"/>
    <property type="match status" value="1"/>
</dbReference>
<dbReference type="InterPro" id="IPR025241">
    <property type="entry name" value="DUF4190"/>
</dbReference>
<feature type="transmembrane region" description="Helical" evidence="2">
    <location>
        <begin position="137"/>
        <end position="157"/>
    </location>
</feature>
<feature type="transmembrane region" description="Helical" evidence="2">
    <location>
        <begin position="86"/>
        <end position="116"/>
    </location>
</feature>
<dbReference type="OrthoDB" id="4872372at2"/>
<name>A0A3N2CVD4_9ACTN</name>
<evidence type="ECO:0000256" key="2">
    <source>
        <dbReference type="SAM" id="Phobius"/>
    </source>
</evidence>
<keyword evidence="2" id="KW-1133">Transmembrane helix</keyword>
<keyword evidence="5" id="KW-1185">Reference proteome</keyword>
<feature type="region of interest" description="Disordered" evidence="1">
    <location>
        <begin position="1"/>
        <end position="76"/>
    </location>
</feature>
<keyword evidence="2" id="KW-0472">Membrane</keyword>
<dbReference type="Proteomes" id="UP000281738">
    <property type="component" value="Unassembled WGS sequence"/>
</dbReference>
<feature type="domain" description="DUF4190" evidence="3">
    <location>
        <begin position="86"/>
        <end position="150"/>
    </location>
</feature>
<dbReference type="RefSeq" id="WP_123390944.1">
    <property type="nucleotide sequence ID" value="NZ_RKHO01000001.1"/>
</dbReference>
<comment type="caution">
    <text evidence="4">The sequence shown here is derived from an EMBL/GenBank/DDBJ whole genome shotgun (WGS) entry which is preliminary data.</text>
</comment>
<feature type="compositionally biased region" description="Low complexity" evidence="1">
    <location>
        <begin position="22"/>
        <end position="34"/>
    </location>
</feature>
<dbReference type="EMBL" id="RKHO01000001">
    <property type="protein sequence ID" value="ROR91439.1"/>
    <property type="molecule type" value="Genomic_DNA"/>
</dbReference>
<gene>
    <name evidence="4" type="ORF">EDD33_2306</name>
</gene>
<dbReference type="AlphaFoldDB" id="A0A3N2CVD4"/>
<evidence type="ECO:0000313" key="5">
    <source>
        <dbReference type="Proteomes" id="UP000281738"/>
    </source>
</evidence>
<protein>
    <submittedName>
        <fullName evidence="4">Uncharacterized protein DUF4190</fullName>
    </submittedName>
</protein>